<sequence>MPDRFAGVPFSPADILVPQNCDLGRWSVVACDQYTSQPEYWQRVSEKVGDAPSSLKLILPESCLDGPNVETDIMEINNTMTRYLREDRFRLLPDAMIYVERVLASGKVRRGIVGKIDLEQYDYEPGSDAMIRATEGTVLSRIPPRVAVRKNAPVELPHIMVLADDPRRTVIEPLAGQKASMEPVYDFELMEGGGHIAGRKLGEAQLSQVADALRALADPESFNTRYGASGKPVLLFAVGDGNHSLATAKECYERQKRLTPPEKWPFLPARYALMELVNLHDDSLEFEPIHRVVFGVEPKALLDALLASYPGSFMGCRGGGHQLQFIHRDGAGCVTVPNSPDQLAVGTLQRFLDEYTLKNGGRIDYIHGENVTRDLARKPGNIGFLLPPMGKEQLFPTVIYDGVLPRKTFSMGEAHDKRFYLEARKIR</sequence>
<comment type="caution">
    <text evidence="1">The sequence shown here is derived from an EMBL/GenBank/DDBJ whole genome shotgun (WGS) entry which is preliminary data.</text>
</comment>
<dbReference type="Pfam" id="PF06245">
    <property type="entry name" value="DUF1015"/>
    <property type="match status" value="1"/>
</dbReference>
<protein>
    <recommendedName>
        <fullName evidence="2">DUF1015 domain-containing protein</fullName>
    </recommendedName>
</protein>
<dbReference type="EMBL" id="VSSQ01001527">
    <property type="protein sequence ID" value="MPM09084.1"/>
    <property type="molecule type" value="Genomic_DNA"/>
</dbReference>
<organism evidence="1">
    <name type="scientific">bioreactor metagenome</name>
    <dbReference type="NCBI Taxonomy" id="1076179"/>
    <lineage>
        <taxon>unclassified sequences</taxon>
        <taxon>metagenomes</taxon>
        <taxon>ecological metagenomes</taxon>
    </lineage>
</organism>
<dbReference type="InterPro" id="IPR008323">
    <property type="entry name" value="UCP033563"/>
</dbReference>
<accession>A0A644X4M0</accession>
<dbReference type="AlphaFoldDB" id="A0A644X4M0"/>
<dbReference type="PANTHER" id="PTHR36454:SF1">
    <property type="entry name" value="DUF1015 DOMAIN-CONTAINING PROTEIN"/>
    <property type="match status" value="1"/>
</dbReference>
<evidence type="ECO:0000313" key="1">
    <source>
        <dbReference type="EMBL" id="MPM09084.1"/>
    </source>
</evidence>
<gene>
    <name evidence="1" type="ORF">SDC9_55400</name>
</gene>
<proteinExistence type="predicted"/>
<name>A0A644X4M0_9ZZZZ</name>
<dbReference type="PANTHER" id="PTHR36454">
    <property type="entry name" value="LMO2823 PROTEIN"/>
    <property type="match status" value="1"/>
</dbReference>
<evidence type="ECO:0008006" key="2">
    <source>
        <dbReference type="Google" id="ProtNLM"/>
    </source>
</evidence>
<reference evidence="1" key="1">
    <citation type="submission" date="2019-08" db="EMBL/GenBank/DDBJ databases">
        <authorList>
            <person name="Kucharzyk K."/>
            <person name="Murdoch R.W."/>
            <person name="Higgins S."/>
            <person name="Loffler F."/>
        </authorList>
    </citation>
    <scope>NUCLEOTIDE SEQUENCE</scope>
</reference>